<dbReference type="RefSeq" id="WP_092368271.1">
    <property type="nucleotide sequence ID" value="NZ_CABJCG010000031.1"/>
</dbReference>
<dbReference type="Proteomes" id="UP000198508">
    <property type="component" value="Unassembled WGS sequence"/>
</dbReference>
<dbReference type="GO" id="GO:0005829">
    <property type="term" value="C:cytosol"/>
    <property type="evidence" value="ECO:0007669"/>
    <property type="project" value="TreeGrafter"/>
</dbReference>
<dbReference type="InterPro" id="IPR011032">
    <property type="entry name" value="GroES-like_sf"/>
</dbReference>
<dbReference type="InterPro" id="IPR013149">
    <property type="entry name" value="ADH-like_C"/>
</dbReference>
<keyword evidence="3 6" id="KW-0862">Zinc</keyword>
<evidence type="ECO:0000313" key="9">
    <source>
        <dbReference type="Proteomes" id="UP000198508"/>
    </source>
</evidence>
<comment type="similarity">
    <text evidence="6">Belongs to the zinc-containing alcohol dehydrogenase family.</text>
</comment>
<protein>
    <submittedName>
        <fullName evidence="8">Aryl-alcohol dehydrogenase</fullName>
    </submittedName>
</protein>
<feature type="domain" description="Enoyl reductase (ER)" evidence="7">
    <location>
        <begin position="12"/>
        <end position="361"/>
    </location>
</feature>
<keyword evidence="5" id="KW-0520">NAD</keyword>
<dbReference type="InterPro" id="IPR013154">
    <property type="entry name" value="ADH-like_N"/>
</dbReference>
<evidence type="ECO:0000256" key="2">
    <source>
        <dbReference type="ARBA" id="ARBA00022723"/>
    </source>
</evidence>
<reference evidence="9" key="1">
    <citation type="submission" date="2016-10" db="EMBL/GenBank/DDBJ databases">
        <authorList>
            <person name="Varghese N."/>
            <person name="Submissions S."/>
        </authorList>
    </citation>
    <scope>NUCLEOTIDE SEQUENCE [LARGE SCALE GENOMIC DNA]</scope>
    <source>
        <strain evidence="9">NLAE-zl-G277</strain>
    </source>
</reference>
<dbReference type="STRING" id="460384.SAMN05216313_12618"/>
<sequence length="364" mass="38560">MKITAAVVREKGQPFQFEELELQDPREGEVMVKIAASGVCHTDEVAQQQMIPVPLPAVLGHEGCGIVEKVGPGVTEFEPGDHVVFSFGSCGHCDSCLAGRPYACENFNAINFGGVMSDGTRRLSKDGQEVSSFFGQSSFATYSVVHKNSIIRVDKDLELDILGPLGCGIQTGAGAVLNRLKPVAGSSLVVFGCGTVGMSAIMAAHLCPCKNIIAVSGNEESLALAKELGATHGINRKTCGDVVAEIKKITGGGADYAIDTSGVPDMVKKALASVKFLGTAVVLGVTGDLTINVQEELMGEGKSLIGIVEGDSNPKLFIPQLISYYKEGRFPFDRLIHVYDFNDINEAFHASHSGKVIKALLKMN</sequence>
<dbReference type="Pfam" id="PF08240">
    <property type="entry name" value="ADH_N"/>
    <property type="match status" value="1"/>
</dbReference>
<evidence type="ECO:0000256" key="3">
    <source>
        <dbReference type="ARBA" id="ARBA00022833"/>
    </source>
</evidence>
<evidence type="ECO:0000259" key="7">
    <source>
        <dbReference type="SMART" id="SM00829"/>
    </source>
</evidence>
<evidence type="ECO:0000256" key="6">
    <source>
        <dbReference type="RuleBase" id="RU361277"/>
    </source>
</evidence>
<dbReference type="AlphaFoldDB" id="A0A1I0J3T4"/>
<gene>
    <name evidence="8" type="ORF">SAMN05216313_12618</name>
</gene>
<dbReference type="Gene3D" id="3.90.180.10">
    <property type="entry name" value="Medium-chain alcohol dehydrogenases, catalytic domain"/>
    <property type="match status" value="1"/>
</dbReference>
<dbReference type="CDD" id="cd08278">
    <property type="entry name" value="benzyl_alcohol_DH"/>
    <property type="match status" value="1"/>
</dbReference>
<evidence type="ECO:0000313" key="8">
    <source>
        <dbReference type="EMBL" id="SEU04355.1"/>
    </source>
</evidence>
<dbReference type="GO" id="GO:0008270">
    <property type="term" value="F:zinc ion binding"/>
    <property type="evidence" value="ECO:0007669"/>
    <property type="project" value="InterPro"/>
</dbReference>
<dbReference type="SUPFAM" id="SSF50129">
    <property type="entry name" value="GroES-like"/>
    <property type="match status" value="1"/>
</dbReference>
<accession>A0A1I0J3T4</accession>
<dbReference type="FunFam" id="3.40.50.720:FF:000003">
    <property type="entry name" value="S-(hydroxymethyl)glutathione dehydrogenase"/>
    <property type="match status" value="1"/>
</dbReference>
<dbReference type="InterPro" id="IPR036291">
    <property type="entry name" value="NAD(P)-bd_dom_sf"/>
</dbReference>
<dbReference type="InterPro" id="IPR020843">
    <property type="entry name" value="ER"/>
</dbReference>
<dbReference type="SUPFAM" id="SSF51735">
    <property type="entry name" value="NAD(P)-binding Rossmann-fold domains"/>
    <property type="match status" value="1"/>
</dbReference>
<dbReference type="Pfam" id="PF00107">
    <property type="entry name" value="ADH_zinc_N"/>
    <property type="match status" value="1"/>
</dbReference>
<evidence type="ECO:0000256" key="1">
    <source>
        <dbReference type="ARBA" id="ARBA00001947"/>
    </source>
</evidence>
<organism evidence="8 9">
    <name type="scientific">Enterocloster lavalensis</name>
    <dbReference type="NCBI Taxonomy" id="460384"/>
    <lineage>
        <taxon>Bacteria</taxon>
        <taxon>Bacillati</taxon>
        <taxon>Bacillota</taxon>
        <taxon>Clostridia</taxon>
        <taxon>Lachnospirales</taxon>
        <taxon>Lachnospiraceae</taxon>
        <taxon>Enterocloster</taxon>
    </lineage>
</organism>
<dbReference type="PANTHER" id="PTHR43880">
    <property type="entry name" value="ALCOHOL DEHYDROGENASE"/>
    <property type="match status" value="1"/>
</dbReference>
<dbReference type="SMART" id="SM00829">
    <property type="entry name" value="PKS_ER"/>
    <property type="match status" value="1"/>
</dbReference>
<dbReference type="Gene3D" id="3.40.50.720">
    <property type="entry name" value="NAD(P)-binding Rossmann-like Domain"/>
    <property type="match status" value="1"/>
</dbReference>
<dbReference type="PANTHER" id="PTHR43880:SF12">
    <property type="entry name" value="ALCOHOL DEHYDROGENASE CLASS-3"/>
    <property type="match status" value="1"/>
</dbReference>
<evidence type="ECO:0000256" key="5">
    <source>
        <dbReference type="ARBA" id="ARBA00023027"/>
    </source>
</evidence>
<keyword evidence="2 6" id="KW-0479">Metal-binding</keyword>
<evidence type="ECO:0000256" key="4">
    <source>
        <dbReference type="ARBA" id="ARBA00023002"/>
    </source>
</evidence>
<dbReference type="GO" id="GO:0046294">
    <property type="term" value="P:formaldehyde catabolic process"/>
    <property type="evidence" value="ECO:0007669"/>
    <property type="project" value="TreeGrafter"/>
</dbReference>
<keyword evidence="9" id="KW-1185">Reference proteome</keyword>
<name>A0A1I0J3T4_9FIRM</name>
<proteinExistence type="inferred from homology"/>
<dbReference type="PROSITE" id="PS00059">
    <property type="entry name" value="ADH_ZINC"/>
    <property type="match status" value="1"/>
</dbReference>
<dbReference type="EMBL" id="FOIM01000026">
    <property type="protein sequence ID" value="SEU04355.1"/>
    <property type="molecule type" value="Genomic_DNA"/>
</dbReference>
<dbReference type="InterPro" id="IPR002328">
    <property type="entry name" value="ADH_Zn_CS"/>
</dbReference>
<dbReference type="GO" id="GO:0051903">
    <property type="term" value="F:S-(hydroxymethyl)glutathione dehydrogenase [NAD(P)+] activity"/>
    <property type="evidence" value="ECO:0007669"/>
    <property type="project" value="TreeGrafter"/>
</dbReference>
<keyword evidence="4" id="KW-0560">Oxidoreductase</keyword>
<comment type="cofactor">
    <cofactor evidence="1 6">
        <name>Zn(2+)</name>
        <dbReference type="ChEBI" id="CHEBI:29105"/>
    </cofactor>
</comment>